<dbReference type="AlphaFoldDB" id="A0AAN9I150"/>
<dbReference type="Pfam" id="PF00249">
    <property type="entry name" value="Myb_DNA-binding"/>
    <property type="match status" value="2"/>
</dbReference>
<comment type="subcellular location">
    <subcellularLocation>
        <location evidence="1">Nucleus</location>
    </subcellularLocation>
</comment>
<dbReference type="GO" id="GO:0005634">
    <property type="term" value="C:nucleus"/>
    <property type="evidence" value="ECO:0007669"/>
    <property type="project" value="UniProtKB-SubCell"/>
</dbReference>
<dbReference type="Gene3D" id="1.10.10.60">
    <property type="entry name" value="Homeodomain-like"/>
    <property type="match status" value="2"/>
</dbReference>
<dbReference type="SMART" id="SM00717">
    <property type="entry name" value="SANT"/>
    <property type="match status" value="2"/>
</dbReference>
<evidence type="ECO:0000259" key="5">
    <source>
        <dbReference type="PROSITE" id="PS50090"/>
    </source>
</evidence>
<accession>A0AAN9I150</accession>
<keyword evidence="8" id="KW-1185">Reference proteome</keyword>
<evidence type="ECO:0000259" key="6">
    <source>
        <dbReference type="PROSITE" id="PS51294"/>
    </source>
</evidence>
<organism evidence="7 8">
    <name type="scientific">Clitoria ternatea</name>
    <name type="common">Butterfly pea</name>
    <dbReference type="NCBI Taxonomy" id="43366"/>
    <lineage>
        <taxon>Eukaryota</taxon>
        <taxon>Viridiplantae</taxon>
        <taxon>Streptophyta</taxon>
        <taxon>Embryophyta</taxon>
        <taxon>Tracheophyta</taxon>
        <taxon>Spermatophyta</taxon>
        <taxon>Magnoliopsida</taxon>
        <taxon>eudicotyledons</taxon>
        <taxon>Gunneridae</taxon>
        <taxon>Pentapetalae</taxon>
        <taxon>rosids</taxon>
        <taxon>fabids</taxon>
        <taxon>Fabales</taxon>
        <taxon>Fabaceae</taxon>
        <taxon>Papilionoideae</taxon>
        <taxon>50 kb inversion clade</taxon>
        <taxon>NPAAA clade</taxon>
        <taxon>indigoferoid/millettioid clade</taxon>
        <taxon>Phaseoleae</taxon>
        <taxon>Clitoria</taxon>
    </lineage>
</organism>
<dbReference type="SUPFAM" id="SSF46689">
    <property type="entry name" value="Homeodomain-like"/>
    <property type="match status" value="1"/>
</dbReference>
<proteinExistence type="predicted"/>
<keyword evidence="3" id="KW-0238">DNA-binding</keyword>
<dbReference type="Proteomes" id="UP001359559">
    <property type="component" value="Unassembled WGS sequence"/>
</dbReference>
<feature type="domain" description="HTH myb-type" evidence="6">
    <location>
        <begin position="135"/>
        <end position="189"/>
    </location>
</feature>
<dbReference type="PANTHER" id="PTHR47994:SF5">
    <property type="entry name" value="F14D16.11-RELATED"/>
    <property type="match status" value="1"/>
</dbReference>
<dbReference type="FunFam" id="1.10.10.60:FF:000001">
    <property type="entry name" value="MYB-related transcription factor"/>
    <property type="match status" value="1"/>
</dbReference>
<keyword evidence="4" id="KW-0539">Nucleus</keyword>
<dbReference type="InterPro" id="IPR017930">
    <property type="entry name" value="Myb_dom"/>
</dbReference>
<dbReference type="FunFam" id="1.10.10.60:FF:000349">
    <property type="entry name" value="Transcription factor MYB39"/>
    <property type="match status" value="1"/>
</dbReference>
<keyword evidence="2" id="KW-0677">Repeat</keyword>
<name>A0AAN9I150_CLITE</name>
<feature type="domain" description="Myb-like" evidence="5">
    <location>
        <begin position="82"/>
        <end position="134"/>
    </location>
</feature>
<dbReference type="InterPro" id="IPR015495">
    <property type="entry name" value="Myb_TF_plants"/>
</dbReference>
<sequence>MSNTKTFPKSDFFTARLPSFPLLSREIVSISVFAIIAMTSSIDLLQVEELYNSSLGKSEATERVKCLWDIIKMGRAPCCENKGSLKKGPWTPEEDLQLINYIHLHGPANWRTLPKNAGLRRCGKSCRLRWANYLRPDIKRGRFSLEEEDIIIQLHSVLGNKWSAIAGRLPGRTDNEIKNYWNTHIRKRLLQMGIDPVTHTPRLDLFDISSILRSVFTMQGLFMNPNMLNLATTPSLLSLKNDENHDLASQNTAQTQVSPPLEFTQFHVPTQITNEEGLFGNMGNLGCSNHVLQQNQVGLFGDMAFVHSLNNANQNMGHDSVPPTPKELNSSSIYVNCGTEEERDSYCSDLFNFEIPETLNIGDIFCSVPPLSN</sequence>
<reference evidence="7 8" key="1">
    <citation type="submission" date="2024-01" db="EMBL/GenBank/DDBJ databases">
        <title>The genomes of 5 underutilized Papilionoideae crops provide insights into root nodulation and disease resistance.</title>
        <authorList>
            <person name="Yuan L."/>
        </authorList>
    </citation>
    <scope>NUCLEOTIDE SEQUENCE [LARGE SCALE GENOMIC DNA]</scope>
    <source>
        <strain evidence="7">LY-2023</strain>
        <tissue evidence="7">Leaf</tissue>
    </source>
</reference>
<gene>
    <name evidence="7" type="ORF">RJT34_31196</name>
</gene>
<evidence type="ECO:0000256" key="2">
    <source>
        <dbReference type="ARBA" id="ARBA00022737"/>
    </source>
</evidence>
<protein>
    <submittedName>
        <fullName evidence="7">Uncharacterized protein</fullName>
    </submittedName>
</protein>
<feature type="domain" description="HTH myb-type" evidence="6">
    <location>
        <begin position="82"/>
        <end position="134"/>
    </location>
</feature>
<dbReference type="PROSITE" id="PS50090">
    <property type="entry name" value="MYB_LIKE"/>
    <property type="match status" value="2"/>
</dbReference>
<dbReference type="InterPro" id="IPR001005">
    <property type="entry name" value="SANT/Myb"/>
</dbReference>
<dbReference type="InterPro" id="IPR009057">
    <property type="entry name" value="Homeodomain-like_sf"/>
</dbReference>
<evidence type="ECO:0000313" key="8">
    <source>
        <dbReference type="Proteomes" id="UP001359559"/>
    </source>
</evidence>
<evidence type="ECO:0000256" key="4">
    <source>
        <dbReference type="ARBA" id="ARBA00023242"/>
    </source>
</evidence>
<evidence type="ECO:0000256" key="3">
    <source>
        <dbReference type="ARBA" id="ARBA00023125"/>
    </source>
</evidence>
<comment type="caution">
    <text evidence="7">The sequence shown here is derived from an EMBL/GenBank/DDBJ whole genome shotgun (WGS) entry which is preliminary data.</text>
</comment>
<dbReference type="PROSITE" id="PS51294">
    <property type="entry name" value="HTH_MYB"/>
    <property type="match status" value="2"/>
</dbReference>
<dbReference type="GO" id="GO:0003677">
    <property type="term" value="F:DNA binding"/>
    <property type="evidence" value="ECO:0007669"/>
    <property type="project" value="UniProtKB-KW"/>
</dbReference>
<evidence type="ECO:0000313" key="7">
    <source>
        <dbReference type="EMBL" id="KAK7263603.1"/>
    </source>
</evidence>
<evidence type="ECO:0000256" key="1">
    <source>
        <dbReference type="ARBA" id="ARBA00004123"/>
    </source>
</evidence>
<dbReference type="EMBL" id="JAYKXN010000008">
    <property type="protein sequence ID" value="KAK7263603.1"/>
    <property type="molecule type" value="Genomic_DNA"/>
</dbReference>
<dbReference type="CDD" id="cd00167">
    <property type="entry name" value="SANT"/>
    <property type="match status" value="2"/>
</dbReference>
<feature type="domain" description="Myb-like" evidence="5">
    <location>
        <begin position="135"/>
        <end position="185"/>
    </location>
</feature>
<dbReference type="PANTHER" id="PTHR47994">
    <property type="entry name" value="F14D16.11-RELATED"/>
    <property type="match status" value="1"/>
</dbReference>